<feature type="transmembrane region" description="Helical" evidence="1">
    <location>
        <begin position="73"/>
        <end position="97"/>
    </location>
</feature>
<keyword evidence="1" id="KW-0472">Membrane</keyword>
<keyword evidence="1" id="KW-0812">Transmembrane</keyword>
<comment type="caution">
    <text evidence="2">The sequence shown here is derived from an EMBL/GenBank/DDBJ whole genome shotgun (WGS) entry which is preliminary data.</text>
</comment>
<dbReference type="RefSeq" id="WP_238183663.1">
    <property type="nucleotide sequence ID" value="NZ_BPRB01000187.1"/>
</dbReference>
<dbReference type="Proteomes" id="UP001055057">
    <property type="component" value="Unassembled WGS sequence"/>
</dbReference>
<protein>
    <recommendedName>
        <fullName evidence="4">Na+-dependent transporter</fullName>
    </recommendedName>
</protein>
<feature type="transmembrane region" description="Helical" evidence="1">
    <location>
        <begin position="134"/>
        <end position="153"/>
    </location>
</feature>
<sequence length="324" mass="33844">MALVIRRVLDALALIGRYGTQGFVASLFVGLALPQLAAAARPLLGVAIFTFVMMTFMRVDLLAVRGLMRRPALLILTCLCLIAIPGLLVSGAVALIGRGNLDPGLMLGLSILAASPPMMSAPAIAMLLRVEPTLILTGVLSVTILSPLVSPTILDLVAGAAVPLDVGALIQRLSWLVGGAILAAALLRRLLGPERIRRNRASFDGVGVVMYVLFAIAAMDGVLAAMLTEPGRVARFLGAAVALSLAGFAVTWHVLRQVAPAERLVLGYATGQRNMGLLIAALGASTPDTTFLFFALAQFPIYIGPQIIKPLARRLAPAPHGPSS</sequence>
<keyword evidence="3" id="KW-1185">Reference proteome</keyword>
<dbReference type="EMBL" id="BPRB01000187">
    <property type="protein sequence ID" value="GJE61091.1"/>
    <property type="molecule type" value="Genomic_DNA"/>
</dbReference>
<evidence type="ECO:0000256" key="1">
    <source>
        <dbReference type="SAM" id="Phobius"/>
    </source>
</evidence>
<reference evidence="2" key="2">
    <citation type="submission" date="2021-08" db="EMBL/GenBank/DDBJ databases">
        <authorList>
            <person name="Tani A."/>
            <person name="Ola A."/>
            <person name="Ogura Y."/>
            <person name="Katsura K."/>
            <person name="Hayashi T."/>
        </authorList>
    </citation>
    <scope>NUCLEOTIDE SEQUENCE</scope>
    <source>
        <strain evidence="2">DSM 23632</strain>
    </source>
</reference>
<feature type="transmembrane region" description="Helical" evidence="1">
    <location>
        <begin position="233"/>
        <end position="255"/>
    </location>
</feature>
<feature type="transmembrane region" description="Helical" evidence="1">
    <location>
        <begin position="12"/>
        <end position="33"/>
    </location>
</feature>
<keyword evidence="1" id="KW-1133">Transmembrane helix</keyword>
<reference evidence="2" key="1">
    <citation type="journal article" date="2021" name="Front. Microbiol.">
        <title>Comprehensive Comparative Genomics and Phenotyping of Methylobacterium Species.</title>
        <authorList>
            <person name="Alessa O."/>
            <person name="Ogura Y."/>
            <person name="Fujitani Y."/>
            <person name="Takami H."/>
            <person name="Hayashi T."/>
            <person name="Sahin N."/>
            <person name="Tani A."/>
        </authorList>
    </citation>
    <scope>NUCLEOTIDE SEQUENCE</scope>
    <source>
        <strain evidence="2">DSM 23632</strain>
    </source>
</reference>
<evidence type="ECO:0000313" key="3">
    <source>
        <dbReference type="Proteomes" id="UP001055057"/>
    </source>
</evidence>
<evidence type="ECO:0008006" key="4">
    <source>
        <dbReference type="Google" id="ProtNLM"/>
    </source>
</evidence>
<feature type="transmembrane region" description="Helical" evidence="1">
    <location>
        <begin position="203"/>
        <end position="227"/>
    </location>
</feature>
<name>A0ABQ4U1D3_9HYPH</name>
<feature type="transmembrane region" description="Helical" evidence="1">
    <location>
        <begin position="39"/>
        <end position="61"/>
    </location>
</feature>
<feature type="transmembrane region" description="Helical" evidence="1">
    <location>
        <begin position="103"/>
        <end position="127"/>
    </location>
</feature>
<accession>A0ABQ4U1D3</accession>
<organism evidence="2 3">
    <name type="scientific">Methylobacterium trifolii</name>
    <dbReference type="NCBI Taxonomy" id="1003092"/>
    <lineage>
        <taxon>Bacteria</taxon>
        <taxon>Pseudomonadati</taxon>
        <taxon>Pseudomonadota</taxon>
        <taxon>Alphaproteobacteria</taxon>
        <taxon>Hyphomicrobiales</taxon>
        <taxon>Methylobacteriaceae</taxon>
        <taxon>Methylobacterium</taxon>
    </lineage>
</organism>
<evidence type="ECO:0000313" key="2">
    <source>
        <dbReference type="EMBL" id="GJE61091.1"/>
    </source>
</evidence>
<feature type="transmembrane region" description="Helical" evidence="1">
    <location>
        <begin position="173"/>
        <end position="191"/>
    </location>
</feature>
<gene>
    <name evidence="2" type="ORF">MPOCJGCO_3212</name>
</gene>
<dbReference type="Gene3D" id="1.20.1530.20">
    <property type="match status" value="1"/>
</dbReference>
<proteinExistence type="predicted"/>
<dbReference type="InterPro" id="IPR038770">
    <property type="entry name" value="Na+/solute_symporter_sf"/>
</dbReference>
<feature type="transmembrane region" description="Helical" evidence="1">
    <location>
        <begin position="276"/>
        <end position="303"/>
    </location>
</feature>